<gene>
    <name evidence="2" type="ORF">PODCO_400596</name>
</gene>
<accession>A0ABY6S9P5</accession>
<keyword evidence="1" id="KW-0732">Signal</keyword>
<name>A0ABY6S9P5_PODCO</name>
<evidence type="ECO:0000256" key="1">
    <source>
        <dbReference type="SAM" id="SignalP"/>
    </source>
</evidence>
<evidence type="ECO:0000313" key="2">
    <source>
        <dbReference type="EMBL" id="VBB79410.1"/>
    </source>
</evidence>
<reference evidence="2" key="1">
    <citation type="submission" date="2018-02" db="EMBL/GenBank/DDBJ databases">
        <authorList>
            <person name="Silar P."/>
        </authorList>
    </citation>
    <scope>NUCLEOTIDE SEQUENCE [LARGE SCALE GENOMIC DNA]</scope>
    <source>
        <strain evidence="2">T</strain>
    </source>
</reference>
<protein>
    <recommendedName>
        <fullName evidence="4">Ecp2 effector protein domain-containing protein</fullName>
    </recommendedName>
</protein>
<dbReference type="Proteomes" id="UP000280685">
    <property type="component" value="Chromosome 4"/>
</dbReference>
<proteinExistence type="predicted"/>
<evidence type="ECO:0008006" key="4">
    <source>
        <dbReference type="Google" id="ProtNLM"/>
    </source>
</evidence>
<feature type="signal peptide" evidence="1">
    <location>
        <begin position="1"/>
        <end position="19"/>
    </location>
</feature>
<feature type="chain" id="PRO_5046565532" description="Ecp2 effector protein domain-containing protein" evidence="1">
    <location>
        <begin position="20"/>
        <end position="202"/>
    </location>
</feature>
<evidence type="ECO:0000313" key="3">
    <source>
        <dbReference type="Proteomes" id="UP000280685"/>
    </source>
</evidence>
<organism evidence="2 3">
    <name type="scientific">Podospora comata</name>
    <dbReference type="NCBI Taxonomy" id="48703"/>
    <lineage>
        <taxon>Eukaryota</taxon>
        <taxon>Fungi</taxon>
        <taxon>Dikarya</taxon>
        <taxon>Ascomycota</taxon>
        <taxon>Pezizomycotina</taxon>
        <taxon>Sordariomycetes</taxon>
        <taxon>Sordariomycetidae</taxon>
        <taxon>Sordariales</taxon>
        <taxon>Podosporaceae</taxon>
        <taxon>Podospora</taxon>
    </lineage>
</organism>
<keyword evidence="3" id="KW-1185">Reference proteome</keyword>
<dbReference type="PANTHER" id="PTHR39603:SF1">
    <property type="entry name" value="CYANOVIRIN-N DOMAIN-CONTAINING PROTEIN"/>
    <property type="match status" value="1"/>
</dbReference>
<dbReference type="PANTHER" id="PTHR39603">
    <property type="entry name" value="CYANOVIRIN-N DOMAIN-CONTAINING PROTEIN"/>
    <property type="match status" value="1"/>
</dbReference>
<sequence>MTRLTLHLALSLLAASALAAPAPAPAPGSSSTTFSWSGWVEDIIANPDTALTPDEAVEAATASQVVTTSGGLQKRAPDCGFPANFAPVCPPTPLLRYNARVSTTDIQQGRDAAACLDDLTRKGQRGVMCGMPNNVFNIQMCRIGRAQVIGSRGTFVPEPTNCINVARTGGLIFDSCWRSGDIVKGSEACINNGVLTVRIGAA</sequence>
<dbReference type="EMBL" id="LR026967">
    <property type="protein sequence ID" value="VBB79410.1"/>
    <property type="molecule type" value="Genomic_DNA"/>
</dbReference>